<dbReference type="InterPro" id="IPR024411">
    <property type="entry name" value="Tail_terminator_phage"/>
</dbReference>
<name>A0A4V2URS7_9BACI</name>
<protein>
    <submittedName>
        <fullName evidence="1">Uncharacterized protein</fullName>
    </submittedName>
</protein>
<dbReference type="Proteomes" id="UP000295788">
    <property type="component" value="Unassembled WGS sequence"/>
</dbReference>
<reference evidence="1 2" key="1">
    <citation type="submission" date="2019-03" db="EMBL/GenBank/DDBJ databases">
        <title>Genomic Encyclopedia of Type Strains, Phase IV (KMG-IV): sequencing the most valuable type-strain genomes for metagenomic binning, comparative biology and taxonomic classification.</title>
        <authorList>
            <person name="Goeker M."/>
        </authorList>
    </citation>
    <scope>NUCLEOTIDE SEQUENCE [LARGE SCALE GENOMIC DNA]</scope>
    <source>
        <strain evidence="1 2">DSM 23802</strain>
    </source>
</reference>
<sequence>MLLDDIAVYLQQKGIGIVGTDIFKGQLPATPDNAIALFEYAGEQQDLTDANLEYPGLQVLVRNKAYSAGRQKIEQVRNALHGLTETTINNVRYLLIQARQSPEALPRDESDRAIFVVNFRIIKEVG</sequence>
<dbReference type="AlphaFoldDB" id="A0A4V2URS7"/>
<gene>
    <name evidence="1" type="ORF">EDD72_12526</name>
</gene>
<evidence type="ECO:0000313" key="2">
    <source>
        <dbReference type="Proteomes" id="UP000295788"/>
    </source>
</evidence>
<dbReference type="Pfam" id="PF12691">
    <property type="entry name" value="Phage_tail_terminator_6"/>
    <property type="match status" value="1"/>
</dbReference>
<organism evidence="1 2">
    <name type="scientific">Tepidibacillus fermentans</name>
    <dbReference type="NCBI Taxonomy" id="1281767"/>
    <lineage>
        <taxon>Bacteria</taxon>
        <taxon>Bacillati</taxon>
        <taxon>Bacillota</taxon>
        <taxon>Bacilli</taxon>
        <taxon>Bacillales</taxon>
        <taxon>Bacillaceae</taxon>
        <taxon>Tepidibacillus</taxon>
    </lineage>
</organism>
<comment type="caution">
    <text evidence="1">The sequence shown here is derived from an EMBL/GenBank/DDBJ whole genome shotgun (WGS) entry which is preliminary data.</text>
</comment>
<evidence type="ECO:0000313" key="1">
    <source>
        <dbReference type="EMBL" id="TCS78782.1"/>
    </source>
</evidence>
<proteinExistence type="predicted"/>
<dbReference type="EMBL" id="SMAB01000025">
    <property type="protein sequence ID" value="TCS78782.1"/>
    <property type="molecule type" value="Genomic_DNA"/>
</dbReference>
<dbReference type="OrthoDB" id="2418340at2"/>
<accession>A0A4V2URS7</accession>
<keyword evidence="2" id="KW-1185">Reference proteome</keyword>
<dbReference type="RefSeq" id="WP_132770478.1">
    <property type="nucleotide sequence ID" value="NZ_SMAB01000025.1"/>
</dbReference>